<evidence type="ECO:0000313" key="1">
    <source>
        <dbReference type="EMBL" id="CRY73642.1"/>
    </source>
</evidence>
<reference evidence="2" key="1">
    <citation type="submission" date="2015-03" db="EMBL/GenBank/DDBJ databases">
        <authorList>
            <consortium name="Pathogen Informatics"/>
        </authorList>
    </citation>
    <scope>NUCLEOTIDE SEQUENCE [LARGE SCALE GENOMIC DNA]</scope>
    <source>
        <strain evidence="2">NCTC11134</strain>
    </source>
</reference>
<evidence type="ECO:0000313" key="2">
    <source>
        <dbReference type="Proteomes" id="UP000057820"/>
    </source>
</evidence>
<proteinExistence type="predicted"/>
<sequence length="54" mass="5966">MTAHVFAAGLAVITVLSALALAWIGVAGYRTHRTGRGPTAYEIRDRIHREQHPR</sequence>
<organism evidence="1 2">
    <name type="scientific">Nocardia farcinica</name>
    <dbReference type="NCBI Taxonomy" id="37329"/>
    <lineage>
        <taxon>Bacteria</taxon>
        <taxon>Bacillati</taxon>
        <taxon>Actinomycetota</taxon>
        <taxon>Actinomycetes</taxon>
        <taxon>Mycobacteriales</taxon>
        <taxon>Nocardiaceae</taxon>
        <taxon>Nocardia</taxon>
    </lineage>
</organism>
<protein>
    <submittedName>
        <fullName evidence="1">Uncharacterized protein</fullName>
    </submittedName>
</protein>
<dbReference type="AlphaFoldDB" id="A0A0H5NEQ4"/>
<dbReference type="RefSeq" id="WP_159005562.1">
    <property type="nucleotide sequence ID" value="NZ_CP031418.1"/>
</dbReference>
<dbReference type="KEGG" id="nfr:ERS450000_00242"/>
<gene>
    <name evidence="1" type="ORF">ERS450000_00242</name>
</gene>
<accession>A0A0H5NEQ4</accession>
<name>A0A0H5NEQ4_NOCFR</name>
<dbReference type="Proteomes" id="UP000057820">
    <property type="component" value="Chromosome 1"/>
</dbReference>
<dbReference type="EMBL" id="LN868938">
    <property type="protein sequence ID" value="CRY73642.1"/>
    <property type="molecule type" value="Genomic_DNA"/>
</dbReference>